<dbReference type="RefSeq" id="WP_342373618.1">
    <property type="nucleotide sequence ID" value="NZ_CP115965.1"/>
</dbReference>
<dbReference type="EMBL" id="CP115965">
    <property type="protein sequence ID" value="WZX00314.1"/>
    <property type="molecule type" value="Genomic_DNA"/>
</dbReference>
<reference evidence="2 3" key="1">
    <citation type="journal article" date="2023" name="Environ Microbiome">
        <title>A coral-associated actinobacterium mitigates coral bleaching under heat stress.</title>
        <authorList>
            <person name="Li J."/>
            <person name="Zou Y."/>
            <person name="Li Q."/>
            <person name="Zhang J."/>
            <person name="Bourne D.G."/>
            <person name="Lyu Y."/>
            <person name="Liu C."/>
            <person name="Zhang S."/>
        </authorList>
    </citation>
    <scope>NUCLEOTIDE SEQUENCE [LARGE SCALE GENOMIC DNA]</scope>
    <source>
        <strain evidence="2 3">SCSIO 13291</strain>
    </source>
</reference>
<organism evidence="2 3">
    <name type="scientific">Propioniciclava soli</name>
    <dbReference type="NCBI Taxonomy" id="2775081"/>
    <lineage>
        <taxon>Bacteria</taxon>
        <taxon>Bacillati</taxon>
        <taxon>Actinomycetota</taxon>
        <taxon>Actinomycetes</taxon>
        <taxon>Propionibacteriales</taxon>
        <taxon>Propionibacteriaceae</taxon>
        <taxon>Propioniciclava</taxon>
    </lineage>
</organism>
<keyword evidence="1" id="KW-1133">Transmembrane helix</keyword>
<feature type="transmembrane region" description="Helical" evidence="1">
    <location>
        <begin position="20"/>
        <end position="38"/>
    </location>
</feature>
<proteinExistence type="predicted"/>
<dbReference type="PANTHER" id="PTHR38442:SF1">
    <property type="entry name" value="INNER MEMBRANE PROTEIN"/>
    <property type="match status" value="1"/>
</dbReference>
<protein>
    <submittedName>
        <fullName evidence="2">DUF445 domain-containing protein</fullName>
    </submittedName>
</protein>
<dbReference type="Proteomes" id="UP001434337">
    <property type="component" value="Chromosome"/>
</dbReference>
<accession>A0ABZ3CBZ6</accession>
<keyword evidence="1" id="KW-0812">Transmembrane</keyword>
<evidence type="ECO:0000313" key="2">
    <source>
        <dbReference type="EMBL" id="WZX00314.1"/>
    </source>
</evidence>
<name>A0ABZ3CBZ6_9ACTN</name>
<evidence type="ECO:0000313" key="3">
    <source>
        <dbReference type="Proteomes" id="UP001434337"/>
    </source>
</evidence>
<dbReference type="Pfam" id="PF04286">
    <property type="entry name" value="DUF445"/>
    <property type="match status" value="1"/>
</dbReference>
<dbReference type="PANTHER" id="PTHR38442">
    <property type="entry name" value="INNER MEMBRANE PROTEIN-RELATED"/>
    <property type="match status" value="1"/>
</dbReference>
<keyword evidence="3" id="KW-1185">Reference proteome</keyword>
<dbReference type="InterPro" id="IPR007383">
    <property type="entry name" value="DUF445"/>
</dbReference>
<gene>
    <name evidence="2" type="ORF">PCC79_10450</name>
</gene>
<keyword evidence="1" id="KW-0472">Membrane</keyword>
<sequence>MALTAGDELRRTRLRRMKGVALGLLVFAAVIYLATLPLDHSGGWGYVNAMAEAGMVGALADWFAVTALFRHPLGIPIPHTALIPRKKDELAGSLQSFFADNFLTEDVVRERVTDAGLAARAGAWAREDANAQRLVREGVRIAGVLLDRVDDDAVATLASDVILPRLAREQVAPIAGTLLDGVVTDGSHRGLVDLAAREIHTWLTKHPQRFAAMMRDRAPKWAPDFVNQRVVSVLYWQAVDWAASVRDNPEHPTRAALDDLLLRVADDLQHDPAVQARAEALKDRLLGHPHTADTVVSLWGSLKRTLATALDDPDSGVHTRGIRLVQRLADALEHDAALQERVDGALADAAGFAVRTYGRELSSVISHTIQRWDGRQASRRIELYVGRDLQFIRINGTIVGALAGLVIHAVSQLIV</sequence>
<evidence type="ECO:0000256" key="1">
    <source>
        <dbReference type="SAM" id="Phobius"/>
    </source>
</evidence>